<dbReference type="EMBL" id="BGZK01000053">
    <property type="protein sequence ID" value="GBP12760.1"/>
    <property type="molecule type" value="Genomic_DNA"/>
</dbReference>
<comment type="caution">
    <text evidence="2">The sequence shown here is derived from an EMBL/GenBank/DDBJ whole genome shotgun (WGS) entry which is preliminary data.</text>
</comment>
<sequence>MALAGTDSSTPTPRQISRKISRLSIRRERKHTTVSISCPTELYQCVYSERGRDVPFNIRNSNGRPKKKEPPVDVTLRPGLFLDAFRFYGSTQARRRINARRKTAPSPPVVLPSPLAAPLKPTPPRVPRPQSKPYATRLLKGRPFALPSNRALGPNLKRRSIILPLLKCVPTFNYVFKL</sequence>
<evidence type="ECO:0000313" key="3">
    <source>
        <dbReference type="Proteomes" id="UP000299102"/>
    </source>
</evidence>
<accession>A0A4C1TGR4</accession>
<evidence type="ECO:0000256" key="1">
    <source>
        <dbReference type="SAM" id="MobiDB-lite"/>
    </source>
</evidence>
<protein>
    <submittedName>
        <fullName evidence="2">Uncharacterized protein</fullName>
    </submittedName>
</protein>
<dbReference type="AlphaFoldDB" id="A0A4C1TGR4"/>
<dbReference type="Proteomes" id="UP000299102">
    <property type="component" value="Unassembled WGS sequence"/>
</dbReference>
<keyword evidence="3" id="KW-1185">Reference proteome</keyword>
<gene>
    <name evidence="2" type="ORF">EVAR_6093_1</name>
</gene>
<organism evidence="2 3">
    <name type="scientific">Eumeta variegata</name>
    <name type="common">Bagworm moth</name>
    <name type="synonym">Eumeta japonica</name>
    <dbReference type="NCBI Taxonomy" id="151549"/>
    <lineage>
        <taxon>Eukaryota</taxon>
        <taxon>Metazoa</taxon>
        <taxon>Ecdysozoa</taxon>
        <taxon>Arthropoda</taxon>
        <taxon>Hexapoda</taxon>
        <taxon>Insecta</taxon>
        <taxon>Pterygota</taxon>
        <taxon>Neoptera</taxon>
        <taxon>Endopterygota</taxon>
        <taxon>Lepidoptera</taxon>
        <taxon>Glossata</taxon>
        <taxon>Ditrysia</taxon>
        <taxon>Tineoidea</taxon>
        <taxon>Psychidae</taxon>
        <taxon>Oiketicinae</taxon>
        <taxon>Eumeta</taxon>
    </lineage>
</organism>
<proteinExistence type="predicted"/>
<evidence type="ECO:0000313" key="2">
    <source>
        <dbReference type="EMBL" id="GBP12760.1"/>
    </source>
</evidence>
<name>A0A4C1TGR4_EUMVA</name>
<feature type="region of interest" description="Disordered" evidence="1">
    <location>
        <begin position="99"/>
        <end position="131"/>
    </location>
</feature>
<reference evidence="2 3" key="1">
    <citation type="journal article" date="2019" name="Commun. Biol.">
        <title>The bagworm genome reveals a unique fibroin gene that provides high tensile strength.</title>
        <authorList>
            <person name="Kono N."/>
            <person name="Nakamura H."/>
            <person name="Ohtoshi R."/>
            <person name="Tomita M."/>
            <person name="Numata K."/>
            <person name="Arakawa K."/>
        </authorList>
    </citation>
    <scope>NUCLEOTIDE SEQUENCE [LARGE SCALE GENOMIC DNA]</scope>
</reference>